<accession>A0A917C4V1</accession>
<gene>
    <name evidence="1" type="ORF">GCM10010912_15100</name>
</gene>
<evidence type="ECO:0000313" key="2">
    <source>
        <dbReference type="Proteomes" id="UP000637643"/>
    </source>
</evidence>
<name>A0A917C4V1_9BACL</name>
<organism evidence="1 2">
    <name type="scientific">Paenibacillus albidus</name>
    <dbReference type="NCBI Taxonomy" id="2041023"/>
    <lineage>
        <taxon>Bacteria</taxon>
        <taxon>Bacillati</taxon>
        <taxon>Bacillota</taxon>
        <taxon>Bacilli</taxon>
        <taxon>Bacillales</taxon>
        <taxon>Paenibacillaceae</taxon>
        <taxon>Paenibacillus</taxon>
    </lineage>
</organism>
<dbReference type="Proteomes" id="UP000637643">
    <property type="component" value="Unassembled WGS sequence"/>
</dbReference>
<evidence type="ECO:0000313" key="1">
    <source>
        <dbReference type="EMBL" id="GGF70872.1"/>
    </source>
</evidence>
<reference evidence="1" key="2">
    <citation type="submission" date="2020-09" db="EMBL/GenBank/DDBJ databases">
        <authorList>
            <person name="Sun Q."/>
            <person name="Zhou Y."/>
        </authorList>
    </citation>
    <scope>NUCLEOTIDE SEQUENCE</scope>
    <source>
        <strain evidence="1">CGMCC 1.16134</strain>
    </source>
</reference>
<proteinExistence type="predicted"/>
<keyword evidence="2" id="KW-1185">Reference proteome</keyword>
<dbReference type="AlphaFoldDB" id="A0A917C4V1"/>
<dbReference type="EMBL" id="BMKR01000005">
    <property type="protein sequence ID" value="GGF70872.1"/>
    <property type="molecule type" value="Genomic_DNA"/>
</dbReference>
<reference evidence="1" key="1">
    <citation type="journal article" date="2014" name="Int. J. Syst. Evol. Microbiol.">
        <title>Complete genome sequence of Corynebacterium casei LMG S-19264T (=DSM 44701T), isolated from a smear-ripened cheese.</title>
        <authorList>
            <consortium name="US DOE Joint Genome Institute (JGI-PGF)"/>
            <person name="Walter F."/>
            <person name="Albersmeier A."/>
            <person name="Kalinowski J."/>
            <person name="Ruckert C."/>
        </authorList>
    </citation>
    <scope>NUCLEOTIDE SEQUENCE</scope>
    <source>
        <strain evidence="1">CGMCC 1.16134</strain>
    </source>
</reference>
<sequence>MAQPKQYLPVRFRAKSNFNVFDAAKSHWDGSKVHSDVFRAANV</sequence>
<protein>
    <submittedName>
        <fullName evidence="1">Uncharacterized protein</fullName>
    </submittedName>
</protein>
<comment type="caution">
    <text evidence="1">The sequence shown here is derived from an EMBL/GenBank/DDBJ whole genome shotgun (WGS) entry which is preliminary data.</text>
</comment>